<sequence length="304" mass="32004">MSGAGRESGAQRAIRGMFADAGVRGWLHVAELSRPEACVTVDPDEAVPVGSIYKVPLMVTFCRLADAGEIDPVERVTLGPADRMPGPTGISVLRDPVTLSLRDLVVLMMTISDNTAADAVLRRVGTAAVDAVCQDLGMPDTRVLGGAATTFEQLVTETGAESLSAAMRRMADNDATVPAVVYQPWSKASTTPADMSRLLRAIWTGAAASERSCVFMRETLGRQAWSHRLASGFPYDDVTVFGKTGTFGSMRHEAGVVELADGSGYTAVVFTQAARADSKLPRADAVIGAAARAAVEELRGTEGT</sequence>
<accession>A0ABP6CEV5</accession>
<feature type="domain" description="Beta-lactamase class A catalytic" evidence="1">
    <location>
        <begin position="28"/>
        <end position="271"/>
    </location>
</feature>
<reference evidence="3" key="1">
    <citation type="journal article" date="2019" name="Int. J. Syst. Evol. Microbiol.">
        <title>The Global Catalogue of Microorganisms (GCM) 10K type strain sequencing project: providing services to taxonomists for standard genome sequencing and annotation.</title>
        <authorList>
            <consortium name="The Broad Institute Genomics Platform"/>
            <consortium name="The Broad Institute Genome Sequencing Center for Infectious Disease"/>
            <person name="Wu L."/>
            <person name="Ma J."/>
        </authorList>
    </citation>
    <scope>NUCLEOTIDE SEQUENCE [LARGE SCALE GENOMIC DNA]</scope>
    <source>
        <strain evidence="3">JCM 16373</strain>
    </source>
</reference>
<dbReference type="RefSeq" id="WP_344565880.1">
    <property type="nucleotide sequence ID" value="NZ_BAAARJ010000008.1"/>
</dbReference>
<dbReference type="Gene3D" id="3.40.710.10">
    <property type="entry name" value="DD-peptidase/beta-lactamase superfamily"/>
    <property type="match status" value="1"/>
</dbReference>
<organism evidence="2 3">
    <name type="scientific">Streptomyces axinellae</name>
    <dbReference type="NCBI Taxonomy" id="552788"/>
    <lineage>
        <taxon>Bacteria</taxon>
        <taxon>Bacillati</taxon>
        <taxon>Actinomycetota</taxon>
        <taxon>Actinomycetes</taxon>
        <taxon>Kitasatosporales</taxon>
        <taxon>Streptomycetaceae</taxon>
        <taxon>Streptomyces</taxon>
    </lineage>
</organism>
<name>A0ABP6CEV5_9ACTN</name>
<dbReference type="InterPro" id="IPR000871">
    <property type="entry name" value="Beta-lactam_class-A"/>
</dbReference>
<dbReference type="InterPro" id="IPR045155">
    <property type="entry name" value="Beta-lactam_cat"/>
</dbReference>
<evidence type="ECO:0000313" key="2">
    <source>
        <dbReference type="EMBL" id="GAA2613204.1"/>
    </source>
</evidence>
<dbReference type="SUPFAM" id="SSF56601">
    <property type="entry name" value="beta-lactamase/transpeptidase-like"/>
    <property type="match status" value="1"/>
</dbReference>
<dbReference type="InterPro" id="IPR012338">
    <property type="entry name" value="Beta-lactam/transpept-like"/>
</dbReference>
<dbReference type="Proteomes" id="UP001501447">
    <property type="component" value="Unassembled WGS sequence"/>
</dbReference>
<evidence type="ECO:0000313" key="3">
    <source>
        <dbReference type="Proteomes" id="UP001501447"/>
    </source>
</evidence>
<keyword evidence="3" id="KW-1185">Reference proteome</keyword>
<gene>
    <name evidence="2" type="ORF">GCM10009863_28650</name>
</gene>
<dbReference type="PANTHER" id="PTHR35333">
    <property type="entry name" value="BETA-LACTAMASE"/>
    <property type="match status" value="1"/>
</dbReference>
<dbReference type="GO" id="GO:0016787">
    <property type="term" value="F:hydrolase activity"/>
    <property type="evidence" value="ECO:0007669"/>
    <property type="project" value="UniProtKB-KW"/>
</dbReference>
<evidence type="ECO:0000259" key="1">
    <source>
        <dbReference type="Pfam" id="PF13354"/>
    </source>
</evidence>
<protein>
    <submittedName>
        <fullName evidence="2">Serine hydrolase</fullName>
    </submittedName>
</protein>
<dbReference type="EMBL" id="BAAARJ010000008">
    <property type="protein sequence ID" value="GAA2613204.1"/>
    <property type="molecule type" value="Genomic_DNA"/>
</dbReference>
<proteinExistence type="predicted"/>
<keyword evidence="2" id="KW-0378">Hydrolase</keyword>
<comment type="caution">
    <text evidence="2">The sequence shown here is derived from an EMBL/GenBank/DDBJ whole genome shotgun (WGS) entry which is preliminary data.</text>
</comment>
<dbReference type="PANTHER" id="PTHR35333:SF3">
    <property type="entry name" value="BETA-LACTAMASE-TYPE TRANSPEPTIDASE FOLD CONTAINING PROTEIN"/>
    <property type="match status" value="1"/>
</dbReference>
<dbReference type="Pfam" id="PF13354">
    <property type="entry name" value="Beta-lactamase2"/>
    <property type="match status" value="1"/>
</dbReference>